<evidence type="ECO:0000313" key="2">
    <source>
        <dbReference type="Proteomes" id="UP000298616"/>
    </source>
</evidence>
<evidence type="ECO:0000313" key="1">
    <source>
        <dbReference type="EMBL" id="QCK13339.1"/>
    </source>
</evidence>
<dbReference type="AlphaFoldDB" id="A0A4D7JA37"/>
<name>A0A4D7JA37_9BACT</name>
<accession>A0A4D7JA37</accession>
<protein>
    <submittedName>
        <fullName evidence="1">Uncharacterized protein</fullName>
    </submittedName>
</protein>
<gene>
    <name evidence="1" type="ORF">DCC35_00530</name>
</gene>
<organism evidence="1 2">
    <name type="scientific">Mangrovivirga cuniculi</name>
    <dbReference type="NCBI Taxonomy" id="2715131"/>
    <lineage>
        <taxon>Bacteria</taxon>
        <taxon>Pseudomonadati</taxon>
        <taxon>Bacteroidota</taxon>
        <taxon>Cytophagia</taxon>
        <taxon>Cytophagales</taxon>
        <taxon>Mangrovivirgaceae</taxon>
        <taxon>Mangrovivirga</taxon>
    </lineage>
</organism>
<sequence length="103" mass="11722">MFGLEPKPDCGYMFYTRGTDRAVDQLSGFVRDALNATEIYDLLDQGSRRWNALQSAVKNYVIESGGIANESVEFYKRPNFQEIKDFFDGKAQIDDVIQVIPCN</sequence>
<proteinExistence type="predicted"/>
<dbReference type="KEGG" id="fpf:DCC35_00530"/>
<dbReference type="Proteomes" id="UP000298616">
    <property type="component" value="Chromosome"/>
</dbReference>
<dbReference type="EMBL" id="CP028923">
    <property type="protein sequence ID" value="QCK13339.1"/>
    <property type="molecule type" value="Genomic_DNA"/>
</dbReference>
<reference evidence="1 2" key="1">
    <citation type="submission" date="2018-04" db="EMBL/GenBank/DDBJ databases">
        <title>Complete genome uncultured novel isolate.</title>
        <authorList>
            <person name="Merlino G."/>
        </authorList>
    </citation>
    <scope>NUCLEOTIDE SEQUENCE [LARGE SCALE GENOMIC DNA]</scope>
    <source>
        <strain evidence="2">R1DC9</strain>
    </source>
</reference>
<keyword evidence="2" id="KW-1185">Reference proteome</keyword>